<evidence type="ECO:0000313" key="1">
    <source>
        <dbReference type="EMBL" id="KAG5583498.1"/>
    </source>
</evidence>
<organism evidence="1 2">
    <name type="scientific">Solanum commersonii</name>
    <name type="common">Commerson's wild potato</name>
    <name type="synonym">Commerson's nightshade</name>
    <dbReference type="NCBI Taxonomy" id="4109"/>
    <lineage>
        <taxon>Eukaryota</taxon>
        <taxon>Viridiplantae</taxon>
        <taxon>Streptophyta</taxon>
        <taxon>Embryophyta</taxon>
        <taxon>Tracheophyta</taxon>
        <taxon>Spermatophyta</taxon>
        <taxon>Magnoliopsida</taxon>
        <taxon>eudicotyledons</taxon>
        <taxon>Gunneridae</taxon>
        <taxon>Pentapetalae</taxon>
        <taxon>asterids</taxon>
        <taxon>lamiids</taxon>
        <taxon>Solanales</taxon>
        <taxon>Solanaceae</taxon>
        <taxon>Solanoideae</taxon>
        <taxon>Solaneae</taxon>
        <taxon>Solanum</taxon>
    </lineage>
</organism>
<dbReference type="EMBL" id="JACXVP010000010">
    <property type="protein sequence ID" value="KAG5583498.1"/>
    <property type="molecule type" value="Genomic_DNA"/>
</dbReference>
<evidence type="ECO:0000313" key="2">
    <source>
        <dbReference type="Proteomes" id="UP000824120"/>
    </source>
</evidence>
<reference evidence="1 2" key="1">
    <citation type="submission" date="2020-09" db="EMBL/GenBank/DDBJ databases">
        <title>De no assembly of potato wild relative species, Solanum commersonii.</title>
        <authorList>
            <person name="Cho K."/>
        </authorList>
    </citation>
    <scope>NUCLEOTIDE SEQUENCE [LARGE SCALE GENOMIC DNA]</scope>
    <source>
        <strain evidence="1">LZ3.2</strain>
        <tissue evidence="1">Leaf</tissue>
    </source>
</reference>
<comment type="caution">
    <text evidence="1">The sequence shown here is derived from an EMBL/GenBank/DDBJ whole genome shotgun (WGS) entry which is preliminary data.</text>
</comment>
<protein>
    <submittedName>
        <fullName evidence="1">Uncharacterized protein</fullName>
    </submittedName>
</protein>
<dbReference type="OrthoDB" id="768353at2759"/>
<name>A0A9J5X6J9_SOLCO</name>
<sequence>MTRETRSRYPLGAHRFTLERKLQEINNAQNIPKRQSFKYLGSIIKGDKEIYNDVEHCIGAGWVKWKLASGLKGYIASSTLLSPC</sequence>
<proteinExistence type="predicted"/>
<gene>
    <name evidence="1" type="ORF">H5410_054125</name>
</gene>
<dbReference type="AlphaFoldDB" id="A0A9J5X6J9"/>
<keyword evidence="2" id="KW-1185">Reference proteome</keyword>
<dbReference type="Proteomes" id="UP000824120">
    <property type="component" value="Chromosome 10"/>
</dbReference>
<accession>A0A9J5X6J9</accession>